<dbReference type="InterPro" id="IPR010131">
    <property type="entry name" value="MdtP/NodT-like"/>
</dbReference>
<reference evidence="4 5" key="2">
    <citation type="submission" date="2020-02" db="EMBL/GenBank/DDBJ databases">
        <authorList>
            <person name="Sun Q."/>
            <person name="Inoue M."/>
        </authorList>
    </citation>
    <scope>NUCLEOTIDE SEQUENCE [LARGE SCALE GENOMIC DNA]</scope>
    <source>
        <strain evidence="4 5">KCTC 22478</strain>
    </source>
</reference>
<evidence type="ECO:0000313" key="4">
    <source>
        <dbReference type="EMBL" id="NKE19510.1"/>
    </source>
</evidence>
<dbReference type="Pfam" id="PF02321">
    <property type="entry name" value="OEP"/>
    <property type="match status" value="2"/>
</dbReference>
<name>A0A9X9WHM8_9PROT</name>
<feature type="chain" id="PRO_5040961083" evidence="2">
    <location>
        <begin position="21"/>
        <end position="487"/>
    </location>
</feature>
<reference evidence="3" key="1">
    <citation type="submission" date="2020-01" db="EMBL/GenBank/DDBJ databases">
        <authorList>
            <person name="Rat A."/>
        </authorList>
    </citation>
    <scope>NUCLEOTIDE SEQUENCE</scope>
    <source>
        <strain evidence="3">LMG 31161</strain>
    </source>
</reference>
<dbReference type="InterPro" id="IPR003423">
    <property type="entry name" value="OMP_efflux"/>
</dbReference>
<evidence type="ECO:0000313" key="5">
    <source>
        <dbReference type="Proteomes" id="UP000746741"/>
    </source>
</evidence>
<dbReference type="GO" id="GO:0015562">
    <property type="term" value="F:efflux transmembrane transporter activity"/>
    <property type="evidence" value="ECO:0007669"/>
    <property type="project" value="InterPro"/>
</dbReference>
<dbReference type="EMBL" id="JAAVUP010000010">
    <property type="protein sequence ID" value="NKE19510.1"/>
    <property type="molecule type" value="Genomic_DNA"/>
</dbReference>
<protein>
    <submittedName>
        <fullName evidence="3">TolC family protein</fullName>
    </submittedName>
</protein>
<keyword evidence="2" id="KW-0732">Signal</keyword>
<accession>A0A9X9WHM8</accession>
<dbReference type="Proteomes" id="UP000746741">
    <property type="component" value="Unassembled WGS sequence"/>
</dbReference>
<gene>
    <name evidence="4" type="ORF">GWK15_21315</name>
    <name evidence="3" type="ORF">GXW75_11305</name>
</gene>
<comment type="caution">
    <text evidence="3">The sequence shown here is derived from an EMBL/GenBank/DDBJ whole genome shotgun (WGS) entry which is preliminary data.</text>
</comment>
<dbReference type="RefSeq" id="WP_168043415.1">
    <property type="nucleotide sequence ID" value="NZ_JAAEDK010000021.1"/>
</dbReference>
<organism evidence="3 6">
    <name type="scientific">Neoroseomonas oryzicola</name>
    <dbReference type="NCBI Taxonomy" id="535904"/>
    <lineage>
        <taxon>Bacteria</taxon>
        <taxon>Pseudomonadati</taxon>
        <taxon>Pseudomonadota</taxon>
        <taxon>Alphaproteobacteria</taxon>
        <taxon>Acetobacterales</taxon>
        <taxon>Acetobacteraceae</taxon>
        <taxon>Neoroseomonas</taxon>
    </lineage>
</organism>
<keyword evidence="5" id="KW-1185">Reference proteome</keyword>
<evidence type="ECO:0000313" key="3">
    <source>
        <dbReference type="EMBL" id="MBR0659838.1"/>
    </source>
</evidence>
<dbReference type="PANTHER" id="PTHR30203">
    <property type="entry name" value="OUTER MEMBRANE CATION EFFLUX PROTEIN"/>
    <property type="match status" value="1"/>
</dbReference>
<sequence length="487" mass="50686">MIRPLLIALAAATAATAAQAQTPVITPAPAPEAAAPAAIPAPAVPAAQAPLPITLPSLTLAEAEALLLERNLALAAARRGVDVARAQVLVADTSPAPTIGYNQVVGQWSEQSRLSGQYGARGVSPLNNAQATFSVLIETGGKRELRTRVAREGVSAAEAQLLDTLRGEVFALRQAFFAGLEARANLQVALANRQALNETEGLLRRQVQQGQIPEADLLRFQASRLPFEQDLAAAAQAYVAAVAQVAVQLGTDATRQRPQGASHDPLAPILAPLPFDLRGRLDARASEPPPREQLATAVANRPDVLAAARIAGAAAANARLAEAGRSRDVTLNASLGRTELSQDLPSGSRTAFASNQVGIGVSIPIFTRRLTDGTAAAATALQGQAEMQARLVLTQAQADVATAWASYLQARQLLTLTTAQALRRAEEAYQSTEAAYRAGGRTLLDVLDALRTLNATRVAANGARAQMLRALAGLEQASGVAGIAPRP</sequence>
<reference evidence="3" key="3">
    <citation type="journal article" date="2021" name="Syst. Appl. Microbiol.">
        <title>Roseomonas hellenica sp. nov., isolated from roots of wild-growing Alkanna tinctoria.</title>
        <authorList>
            <person name="Rat A."/>
            <person name="Naranjo H.D."/>
            <person name="Lebbe L."/>
            <person name="Cnockaert M."/>
            <person name="Krigas N."/>
            <person name="Grigoriadou K."/>
            <person name="Maloupa E."/>
            <person name="Willems A."/>
        </authorList>
    </citation>
    <scope>NUCLEOTIDE SEQUENCE</scope>
    <source>
        <strain evidence="3">LMG 31161</strain>
    </source>
</reference>
<proteinExistence type="inferred from homology"/>
<dbReference type="SUPFAM" id="SSF56954">
    <property type="entry name" value="Outer membrane efflux proteins (OEP)"/>
    <property type="match status" value="1"/>
</dbReference>
<comment type="similarity">
    <text evidence="1">Belongs to the outer membrane factor (OMF) (TC 1.B.17) family.</text>
</comment>
<evidence type="ECO:0000256" key="1">
    <source>
        <dbReference type="ARBA" id="ARBA00007613"/>
    </source>
</evidence>
<dbReference type="EMBL" id="JAAEDK010000021">
    <property type="protein sequence ID" value="MBR0659838.1"/>
    <property type="molecule type" value="Genomic_DNA"/>
</dbReference>
<evidence type="ECO:0000313" key="6">
    <source>
        <dbReference type="Proteomes" id="UP001138708"/>
    </source>
</evidence>
<feature type="signal peptide" evidence="2">
    <location>
        <begin position="1"/>
        <end position="20"/>
    </location>
</feature>
<evidence type="ECO:0000256" key="2">
    <source>
        <dbReference type="SAM" id="SignalP"/>
    </source>
</evidence>
<dbReference type="AlphaFoldDB" id="A0A9X9WHM8"/>
<dbReference type="Proteomes" id="UP001138708">
    <property type="component" value="Unassembled WGS sequence"/>
</dbReference>
<dbReference type="Gene3D" id="1.20.1600.10">
    <property type="entry name" value="Outer membrane efflux proteins (OEP)"/>
    <property type="match status" value="1"/>
</dbReference>